<evidence type="ECO:0000256" key="1">
    <source>
        <dbReference type="ARBA" id="ARBA00004123"/>
    </source>
</evidence>
<dbReference type="Proteomes" id="UP000051574">
    <property type="component" value="Unassembled WGS sequence"/>
</dbReference>
<evidence type="ECO:0000256" key="3">
    <source>
        <dbReference type="ARBA" id="ARBA00022927"/>
    </source>
</evidence>
<dbReference type="GO" id="GO:0005635">
    <property type="term" value="C:nuclear envelope"/>
    <property type="evidence" value="ECO:0007669"/>
    <property type="project" value="TreeGrafter"/>
</dbReference>
<dbReference type="Pfam" id="PF03810">
    <property type="entry name" value="IBN_N"/>
    <property type="match status" value="1"/>
</dbReference>
<dbReference type="PANTHER" id="PTHR10997:SF9">
    <property type="entry name" value="IMPORTIN-9"/>
    <property type="match status" value="1"/>
</dbReference>
<comment type="caution">
    <text evidence="6">The sequence shown here is derived from an EMBL/GenBank/DDBJ whole genome shotgun (WGS) entry which is preliminary data.</text>
</comment>
<dbReference type="GO" id="GO:0031267">
    <property type="term" value="F:small GTPase binding"/>
    <property type="evidence" value="ECO:0007669"/>
    <property type="project" value="InterPro"/>
</dbReference>
<keyword evidence="3" id="KW-0653">Protein transport</keyword>
<dbReference type="PROSITE" id="PS50166">
    <property type="entry name" value="IMPORTIN_B_NT"/>
    <property type="match status" value="1"/>
</dbReference>
<accession>A0A0T6B2E4</accession>
<name>A0A0T6B2E4_9SCAR</name>
<sequence length="966" mass="112188">MDLKEALLQTVSCMLSQDYEIRRLAEERQKALEVTDDYSLHLVEILLTTDEALDERQMASILLNKYIKAHWHESNEGFIEPEVTETTKRKLRNVLPRGLGDDVAKIQKAVATTLAMIAINDYPQDWESFQFMLLSKLYSQNRNEIIGGLIFTNELTKRFCKEQLSLLTPVIYEPLYQICRNDGFLSEHRTLVINMAFIFFAADYYINGTPNDRLESAIEKFCELFIEILSQPYSLKSTFAVKSEIFQFLSNANILFPNLLKKTLEKSISVSWSILGTCAVEYVKFIMDQQTCIMDFHEKDANVHYLSLIRNIFCVLGSAFLDVDIGQKFAYENLHDILSIFVTFMTITSDIQESWYSDEELFYSDESGDTVETNLRTYLKHLLQTLIHSVSYERFDEIFRQFFIKKVEETNTRIENITYWWRTHESLMYMLQLAFDVFRKDNRHMNVSLPQVAMWTSYLTANLTKNFYLLHMRVLLLGGTLSKYLGRDELIVHINTILDSLMFSNILVRLSAIMALEKHCEQINNEHQYAHEFARNIKNITERLISIRDLTPRLCYIVLKCLQSLIMVNRLEVPDLLEKLVPYLRTLFWKNMSIPGFMEVYNSLIGELSKNNYCMGYIHNMLLPEIIKDISTTTDKIDDVADVQCVGINVLQTIIENIPVSINHQLIEESLTSLYKVIMTADDTSVIWHAVSCICYFLYKAADKIFAIRDSNGQSGLDFIMNVIKHILEPQMGDAICKVAGRLCITTLKYLSNVLTAQHIDCIIKSTLTRMNFFNNPSCNEGLLIIFVYLCHTHTEILMNTLSVIPGPNGGSALSFIFTRWVLCYRIFPEDHEYYLSLIALANILHFAMLKSDEQFLNTKILIPRKSTYLHEVEMPLSARILEILIESFDILSSNSNQNDSYIDEGYEFQLDYQIFEGYFCKETTQKYLKDFLRTFSQSRSFYTALNYLSDNNKLLLHQLDINVTQ</sequence>
<protein>
    <recommendedName>
        <fullName evidence="5">Importin N-terminal domain-containing protein</fullName>
    </recommendedName>
</protein>
<keyword evidence="2" id="KW-0813">Transport</keyword>
<keyword evidence="4" id="KW-0539">Nucleus</keyword>
<evidence type="ECO:0000256" key="4">
    <source>
        <dbReference type="ARBA" id="ARBA00023242"/>
    </source>
</evidence>
<evidence type="ECO:0000259" key="5">
    <source>
        <dbReference type="PROSITE" id="PS50166"/>
    </source>
</evidence>
<proteinExistence type="predicted"/>
<dbReference type="PANTHER" id="PTHR10997">
    <property type="entry name" value="IMPORTIN-7, 8, 11"/>
    <property type="match status" value="1"/>
</dbReference>
<dbReference type="SUPFAM" id="SSF48371">
    <property type="entry name" value="ARM repeat"/>
    <property type="match status" value="1"/>
</dbReference>
<dbReference type="SMART" id="SM00913">
    <property type="entry name" value="IBN_N"/>
    <property type="match status" value="1"/>
</dbReference>
<keyword evidence="7" id="KW-1185">Reference proteome</keyword>
<dbReference type="EMBL" id="LJIG01016142">
    <property type="protein sequence ID" value="KRT81490.1"/>
    <property type="molecule type" value="Genomic_DNA"/>
</dbReference>
<dbReference type="Gene3D" id="1.25.10.10">
    <property type="entry name" value="Leucine-rich Repeat Variant"/>
    <property type="match status" value="1"/>
</dbReference>
<feature type="domain" description="Importin N-terminal" evidence="5">
    <location>
        <begin position="25"/>
        <end position="101"/>
    </location>
</feature>
<evidence type="ECO:0000313" key="7">
    <source>
        <dbReference type="Proteomes" id="UP000051574"/>
    </source>
</evidence>
<organism evidence="6 7">
    <name type="scientific">Oryctes borbonicus</name>
    <dbReference type="NCBI Taxonomy" id="1629725"/>
    <lineage>
        <taxon>Eukaryota</taxon>
        <taxon>Metazoa</taxon>
        <taxon>Ecdysozoa</taxon>
        <taxon>Arthropoda</taxon>
        <taxon>Hexapoda</taxon>
        <taxon>Insecta</taxon>
        <taxon>Pterygota</taxon>
        <taxon>Neoptera</taxon>
        <taxon>Endopterygota</taxon>
        <taxon>Coleoptera</taxon>
        <taxon>Polyphaga</taxon>
        <taxon>Scarabaeiformia</taxon>
        <taxon>Scarabaeidae</taxon>
        <taxon>Dynastinae</taxon>
        <taxon>Oryctes</taxon>
    </lineage>
</organism>
<gene>
    <name evidence="6" type="ORF">AMK59_5830</name>
</gene>
<dbReference type="InterPro" id="IPR056840">
    <property type="entry name" value="HEAT_IPO9_central"/>
</dbReference>
<dbReference type="InterPro" id="IPR001494">
    <property type="entry name" value="Importin-beta_N"/>
</dbReference>
<reference evidence="6 7" key="1">
    <citation type="submission" date="2015-09" db="EMBL/GenBank/DDBJ databases">
        <title>Draft genome of the scarab beetle Oryctes borbonicus.</title>
        <authorList>
            <person name="Meyer J.M."/>
            <person name="Markov G.V."/>
            <person name="Baskaran P."/>
            <person name="Herrmann M."/>
            <person name="Sommer R.J."/>
            <person name="Roedelsperger C."/>
        </authorList>
    </citation>
    <scope>NUCLEOTIDE SEQUENCE [LARGE SCALE GENOMIC DNA]</scope>
    <source>
        <strain evidence="6">OB123</strain>
        <tissue evidence="6">Whole animal</tissue>
    </source>
</reference>
<dbReference type="GO" id="GO:0005829">
    <property type="term" value="C:cytosol"/>
    <property type="evidence" value="ECO:0007669"/>
    <property type="project" value="TreeGrafter"/>
</dbReference>
<evidence type="ECO:0000256" key="2">
    <source>
        <dbReference type="ARBA" id="ARBA00022448"/>
    </source>
</evidence>
<dbReference type="InterPro" id="IPR011989">
    <property type="entry name" value="ARM-like"/>
</dbReference>
<comment type="subcellular location">
    <subcellularLocation>
        <location evidence="1">Nucleus</location>
    </subcellularLocation>
</comment>
<evidence type="ECO:0000313" key="6">
    <source>
        <dbReference type="EMBL" id="KRT81490.1"/>
    </source>
</evidence>
<dbReference type="InterPro" id="IPR016024">
    <property type="entry name" value="ARM-type_fold"/>
</dbReference>
<dbReference type="AlphaFoldDB" id="A0A0T6B2E4"/>
<dbReference type="GO" id="GO:0006606">
    <property type="term" value="P:protein import into nucleus"/>
    <property type="evidence" value="ECO:0007669"/>
    <property type="project" value="TreeGrafter"/>
</dbReference>
<dbReference type="Pfam" id="PF25018">
    <property type="entry name" value="HEAT_IPO9_c"/>
    <property type="match status" value="1"/>
</dbReference>
<dbReference type="OrthoDB" id="431626at2759"/>